<accession>A0A2P2NM12</accession>
<name>A0A2P2NM12_RHIMU</name>
<dbReference type="EMBL" id="GGEC01062960">
    <property type="protein sequence ID" value="MBX43444.1"/>
    <property type="molecule type" value="Transcribed_RNA"/>
</dbReference>
<protein>
    <submittedName>
        <fullName evidence="1">Uncharacterized protein</fullName>
    </submittedName>
</protein>
<evidence type="ECO:0000313" key="1">
    <source>
        <dbReference type="EMBL" id="MBX43444.1"/>
    </source>
</evidence>
<proteinExistence type="predicted"/>
<organism evidence="1">
    <name type="scientific">Rhizophora mucronata</name>
    <name type="common">Asiatic mangrove</name>
    <dbReference type="NCBI Taxonomy" id="61149"/>
    <lineage>
        <taxon>Eukaryota</taxon>
        <taxon>Viridiplantae</taxon>
        <taxon>Streptophyta</taxon>
        <taxon>Embryophyta</taxon>
        <taxon>Tracheophyta</taxon>
        <taxon>Spermatophyta</taxon>
        <taxon>Magnoliopsida</taxon>
        <taxon>eudicotyledons</taxon>
        <taxon>Gunneridae</taxon>
        <taxon>Pentapetalae</taxon>
        <taxon>rosids</taxon>
        <taxon>fabids</taxon>
        <taxon>Malpighiales</taxon>
        <taxon>Rhizophoraceae</taxon>
        <taxon>Rhizophora</taxon>
    </lineage>
</organism>
<dbReference type="AlphaFoldDB" id="A0A2P2NM12"/>
<sequence>MILLNQNHHHPCFLLPQSAFLLTIKPNIPLCRRYLGL</sequence>
<reference evidence="1" key="1">
    <citation type="submission" date="2018-02" db="EMBL/GenBank/DDBJ databases">
        <title>Rhizophora mucronata_Transcriptome.</title>
        <authorList>
            <person name="Meera S.P."/>
            <person name="Sreeshan A."/>
            <person name="Augustine A."/>
        </authorList>
    </citation>
    <scope>NUCLEOTIDE SEQUENCE</scope>
    <source>
        <tissue evidence="1">Leaf</tissue>
    </source>
</reference>